<dbReference type="InterPro" id="IPR028082">
    <property type="entry name" value="Peripla_BP_I"/>
</dbReference>
<sequence length="330" mass="37164">MEKKLTINDIAKAANVSKTTVSRFLNQKYENMSEETKQRIANTIDELNYSPNRRAQSLKNHRSYLIGISVADISNPYTSRLLKGINDELADLPYQVIIMDADNSTKIEKQNIQKLIADDVDGVIIQPLTNMASQYQNLIDSKIVTIQVDRYIDEHIWPAVVSDNFNKSFEVGEILREKHYKHVILLTNNAENISSRKNRINGLLKSIESSNMTALIVDVDKNPDWKPLIIAEIENNANSALYALNGELLWEAIRVLRSNNIQFPEDVGVIGYDDNGFADLITPALSAIVQSPVTIGKTAVNKVLDVLNNDEQIEIIKTQIPATFENRESL</sequence>
<dbReference type="PROSITE" id="PS50943">
    <property type="entry name" value="HTH_CROC1"/>
    <property type="match status" value="1"/>
</dbReference>
<dbReference type="PROSITE" id="PS50932">
    <property type="entry name" value="HTH_LACI_2"/>
    <property type="match status" value="1"/>
</dbReference>
<keyword evidence="2" id="KW-0238">DNA-binding</keyword>
<evidence type="ECO:0000256" key="1">
    <source>
        <dbReference type="ARBA" id="ARBA00023015"/>
    </source>
</evidence>
<accession>A0A0R2JI34</accession>
<dbReference type="InterPro" id="IPR046335">
    <property type="entry name" value="LacI/GalR-like_sensor"/>
</dbReference>
<feature type="domain" description="HTH lacI-type" evidence="4">
    <location>
        <begin position="5"/>
        <end position="60"/>
    </location>
</feature>
<dbReference type="CDD" id="cd01392">
    <property type="entry name" value="HTH_LacI"/>
    <property type="match status" value="1"/>
</dbReference>
<keyword evidence="1" id="KW-0805">Transcription regulation</keyword>
<dbReference type="AlphaFoldDB" id="A0A0R2JI34"/>
<dbReference type="PANTHER" id="PTHR30146:SF154">
    <property type="entry name" value="TRANSCRIPTION REGULATOR, MEMBER OF GALR FAMILY"/>
    <property type="match status" value="1"/>
</dbReference>
<dbReference type="Gene3D" id="3.40.50.2300">
    <property type="match status" value="2"/>
</dbReference>
<dbReference type="STRING" id="1620.IV67_GL000492"/>
<feature type="domain" description="HTH cro/C1-type" evidence="5">
    <location>
        <begin position="2"/>
        <end position="50"/>
    </location>
</feature>
<dbReference type="SUPFAM" id="SSF47413">
    <property type="entry name" value="lambda repressor-like DNA-binding domains"/>
    <property type="match status" value="1"/>
</dbReference>
<evidence type="ECO:0000256" key="3">
    <source>
        <dbReference type="ARBA" id="ARBA00023163"/>
    </source>
</evidence>
<dbReference type="Pfam" id="PF13377">
    <property type="entry name" value="Peripla_BP_3"/>
    <property type="match status" value="1"/>
</dbReference>
<keyword evidence="3" id="KW-0804">Transcription</keyword>
<dbReference type="RefSeq" id="WP_057787842.1">
    <property type="nucleotide sequence ID" value="NZ_JQCD01000024.1"/>
</dbReference>
<dbReference type="InterPro" id="IPR001387">
    <property type="entry name" value="Cro/C1-type_HTH"/>
</dbReference>
<dbReference type="Pfam" id="PF00356">
    <property type="entry name" value="LacI"/>
    <property type="match status" value="1"/>
</dbReference>
<evidence type="ECO:0000313" key="6">
    <source>
        <dbReference type="EMBL" id="KRN76979.1"/>
    </source>
</evidence>
<dbReference type="SMART" id="SM00354">
    <property type="entry name" value="HTH_LACI"/>
    <property type="match status" value="1"/>
</dbReference>
<dbReference type="PATRIC" id="fig|1620.3.peg.498"/>
<keyword evidence="7" id="KW-1185">Reference proteome</keyword>
<comment type="caution">
    <text evidence="6">The sequence shown here is derived from an EMBL/GenBank/DDBJ whole genome shotgun (WGS) entry which is preliminary data.</text>
</comment>
<dbReference type="InterPro" id="IPR000843">
    <property type="entry name" value="HTH_LacI"/>
</dbReference>
<dbReference type="InterPro" id="IPR010982">
    <property type="entry name" value="Lambda_DNA-bd_dom_sf"/>
</dbReference>
<dbReference type="OrthoDB" id="1639518at2"/>
<name>A0A0R2JI34_9LACO</name>
<protein>
    <submittedName>
        <fullName evidence="6">LacI family transcription regulator</fullName>
    </submittedName>
</protein>
<gene>
    <name evidence="6" type="ORF">IV67_GL000492</name>
</gene>
<evidence type="ECO:0000256" key="2">
    <source>
        <dbReference type="ARBA" id="ARBA00023125"/>
    </source>
</evidence>
<dbReference type="PANTHER" id="PTHR30146">
    <property type="entry name" value="LACI-RELATED TRANSCRIPTIONAL REPRESSOR"/>
    <property type="match status" value="1"/>
</dbReference>
<dbReference type="PRINTS" id="PR00036">
    <property type="entry name" value="HTHLACI"/>
</dbReference>
<reference evidence="6 7" key="1">
    <citation type="journal article" date="2015" name="Genome Announc.">
        <title>Expanding the biotechnology potential of lactobacilli through comparative genomics of 213 strains and associated genera.</title>
        <authorList>
            <person name="Sun Z."/>
            <person name="Harris H.M."/>
            <person name="McCann A."/>
            <person name="Guo C."/>
            <person name="Argimon S."/>
            <person name="Zhang W."/>
            <person name="Yang X."/>
            <person name="Jeffery I.B."/>
            <person name="Cooney J.C."/>
            <person name="Kagawa T.F."/>
            <person name="Liu W."/>
            <person name="Song Y."/>
            <person name="Salvetti E."/>
            <person name="Wrobel A."/>
            <person name="Rasinkangas P."/>
            <person name="Parkhill J."/>
            <person name="Rea M.C."/>
            <person name="O'Sullivan O."/>
            <person name="Ritari J."/>
            <person name="Douillard F.P."/>
            <person name="Paul Ross R."/>
            <person name="Yang R."/>
            <person name="Briner A.E."/>
            <person name="Felis G.E."/>
            <person name="de Vos W.M."/>
            <person name="Barrangou R."/>
            <person name="Klaenhammer T.R."/>
            <person name="Caufield P.W."/>
            <person name="Cui Y."/>
            <person name="Zhang H."/>
            <person name="O'Toole P.W."/>
        </authorList>
    </citation>
    <scope>NUCLEOTIDE SEQUENCE [LARGE SCALE GENOMIC DNA]</scope>
    <source>
        <strain evidence="6 7">DSM 20014</strain>
    </source>
</reference>
<dbReference type="SUPFAM" id="SSF53822">
    <property type="entry name" value="Periplasmic binding protein-like I"/>
    <property type="match status" value="1"/>
</dbReference>
<dbReference type="Proteomes" id="UP000051673">
    <property type="component" value="Unassembled WGS sequence"/>
</dbReference>
<evidence type="ECO:0000313" key="7">
    <source>
        <dbReference type="Proteomes" id="UP000051673"/>
    </source>
</evidence>
<dbReference type="Gene3D" id="1.10.260.40">
    <property type="entry name" value="lambda repressor-like DNA-binding domains"/>
    <property type="match status" value="1"/>
</dbReference>
<dbReference type="GO" id="GO:0003700">
    <property type="term" value="F:DNA-binding transcription factor activity"/>
    <property type="evidence" value="ECO:0007669"/>
    <property type="project" value="TreeGrafter"/>
</dbReference>
<dbReference type="EMBL" id="JQCD01000024">
    <property type="protein sequence ID" value="KRN76979.1"/>
    <property type="molecule type" value="Genomic_DNA"/>
</dbReference>
<dbReference type="PROSITE" id="PS00356">
    <property type="entry name" value="HTH_LACI_1"/>
    <property type="match status" value="1"/>
</dbReference>
<organism evidence="6 7">
    <name type="scientific">Weissella minor</name>
    <dbReference type="NCBI Taxonomy" id="1620"/>
    <lineage>
        <taxon>Bacteria</taxon>
        <taxon>Bacillati</taxon>
        <taxon>Bacillota</taxon>
        <taxon>Bacilli</taxon>
        <taxon>Lactobacillales</taxon>
        <taxon>Lactobacillaceae</taxon>
        <taxon>Weissella</taxon>
    </lineage>
</organism>
<dbReference type="GO" id="GO:0000976">
    <property type="term" value="F:transcription cis-regulatory region binding"/>
    <property type="evidence" value="ECO:0007669"/>
    <property type="project" value="TreeGrafter"/>
</dbReference>
<proteinExistence type="predicted"/>
<evidence type="ECO:0000259" key="5">
    <source>
        <dbReference type="PROSITE" id="PS50943"/>
    </source>
</evidence>
<evidence type="ECO:0000259" key="4">
    <source>
        <dbReference type="PROSITE" id="PS50932"/>
    </source>
</evidence>